<name>A0AAE0T767_9BIVA</name>
<evidence type="ECO:0000313" key="3">
    <source>
        <dbReference type="Proteomes" id="UP001195483"/>
    </source>
</evidence>
<organism evidence="2 3">
    <name type="scientific">Potamilus streckersoni</name>
    <dbReference type="NCBI Taxonomy" id="2493646"/>
    <lineage>
        <taxon>Eukaryota</taxon>
        <taxon>Metazoa</taxon>
        <taxon>Spiralia</taxon>
        <taxon>Lophotrochozoa</taxon>
        <taxon>Mollusca</taxon>
        <taxon>Bivalvia</taxon>
        <taxon>Autobranchia</taxon>
        <taxon>Heteroconchia</taxon>
        <taxon>Palaeoheterodonta</taxon>
        <taxon>Unionida</taxon>
        <taxon>Unionoidea</taxon>
        <taxon>Unionidae</taxon>
        <taxon>Ambleminae</taxon>
        <taxon>Lampsilini</taxon>
        <taxon>Potamilus</taxon>
    </lineage>
</organism>
<reference evidence="2" key="1">
    <citation type="journal article" date="2021" name="Genome Biol. Evol.">
        <title>A High-Quality Reference Genome for a Parasitic Bivalve with Doubly Uniparental Inheritance (Bivalvia: Unionida).</title>
        <authorList>
            <person name="Smith C.H."/>
        </authorList>
    </citation>
    <scope>NUCLEOTIDE SEQUENCE</scope>
    <source>
        <strain evidence="2">CHS0354</strain>
    </source>
</reference>
<sequence>MSEIKSFAIEKLALNEKYPTQIRSIGRITDLKVYDERLQPSQKAPMNNNFLLVSDFTNDMIYQLSLDTNDVQAIDSRIRNPTGVAYDHTRKRVVWGSTEDNAIFSVSVNGTDETCLFSTGDKFPEMFAIDFSTGNIYYTAVRLYTLASHQEGYIGVLSVNSLHKLLIKDLRSPRGIALYPSKGLMFWTDFGSNPHIGRAQMDGQESIEIINTGVTFPNGLAMDFSANRLYWTDGGTDKIQSCNLNGSDRLEILSDSGAFLMDIAFDNTGNLYYTAWNRP</sequence>
<dbReference type="InterPro" id="IPR011042">
    <property type="entry name" value="6-blade_b-propeller_TolB-like"/>
</dbReference>
<dbReference type="AlphaFoldDB" id="A0AAE0T767"/>
<accession>A0AAE0T767</accession>
<gene>
    <name evidence="2" type="ORF">CHS0354_000347</name>
</gene>
<evidence type="ECO:0000256" key="1">
    <source>
        <dbReference type="PROSITE-ProRule" id="PRU00461"/>
    </source>
</evidence>
<dbReference type="InterPro" id="IPR000033">
    <property type="entry name" value="LDLR_classB_rpt"/>
</dbReference>
<dbReference type="PANTHER" id="PTHR46513">
    <property type="entry name" value="VITELLOGENIN RECEPTOR-LIKE PROTEIN-RELATED-RELATED"/>
    <property type="match status" value="1"/>
</dbReference>
<proteinExistence type="predicted"/>
<keyword evidence="3" id="KW-1185">Reference proteome</keyword>
<dbReference type="Pfam" id="PF00058">
    <property type="entry name" value="Ldl_recept_b"/>
    <property type="match status" value="1"/>
</dbReference>
<dbReference type="SUPFAM" id="SSF63825">
    <property type="entry name" value="YWTD domain"/>
    <property type="match status" value="1"/>
</dbReference>
<dbReference type="Proteomes" id="UP001195483">
    <property type="component" value="Unassembled WGS sequence"/>
</dbReference>
<dbReference type="InterPro" id="IPR050778">
    <property type="entry name" value="Cueball_EGF_LRP_Nidogen"/>
</dbReference>
<reference evidence="2" key="3">
    <citation type="submission" date="2023-05" db="EMBL/GenBank/DDBJ databases">
        <authorList>
            <person name="Smith C.H."/>
        </authorList>
    </citation>
    <scope>NUCLEOTIDE SEQUENCE</scope>
    <source>
        <strain evidence="2">CHS0354</strain>
        <tissue evidence="2">Mantle</tissue>
    </source>
</reference>
<reference evidence="2" key="2">
    <citation type="journal article" date="2021" name="Genome Biol. Evol.">
        <title>Developing a high-quality reference genome for a parasitic bivalve with doubly uniparental inheritance (Bivalvia: Unionida).</title>
        <authorList>
            <person name="Smith C.H."/>
        </authorList>
    </citation>
    <scope>NUCLEOTIDE SEQUENCE</scope>
    <source>
        <strain evidence="2">CHS0354</strain>
        <tissue evidence="2">Mantle</tissue>
    </source>
</reference>
<dbReference type="EMBL" id="JAEAOA010000078">
    <property type="protein sequence ID" value="KAK3604525.1"/>
    <property type="molecule type" value="Genomic_DNA"/>
</dbReference>
<dbReference type="PROSITE" id="PS51120">
    <property type="entry name" value="LDLRB"/>
    <property type="match status" value="2"/>
</dbReference>
<feature type="repeat" description="LDL-receptor class B" evidence="1">
    <location>
        <begin position="227"/>
        <end position="269"/>
    </location>
</feature>
<feature type="repeat" description="LDL-receptor class B" evidence="1">
    <location>
        <begin position="183"/>
        <end position="226"/>
    </location>
</feature>
<dbReference type="SMART" id="SM00135">
    <property type="entry name" value="LY"/>
    <property type="match status" value="4"/>
</dbReference>
<dbReference type="Gene3D" id="2.120.10.30">
    <property type="entry name" value="TolB, C-terminal domain"/>
    <property type="match status" value="1"/>
</dbReference>
<protein>
    <submittedName>
        <fullName evidence="2">Uncharacterized protein</fullName>
    </submittedName>
</protein>
<evidence type="ECO:0000313" key="2">
    <source>
        <dbReference type="EMBL" id="KAK3604525.1"/>
    </source>
</evidence>
<comment type="caution">
    <text evidence="2">The sequence shown here is derived from an EMBL/GenBank/DDBJ whole genome shotgun (WGS) entry which is preliminary data.</text>
</comment>